<evidence type="ECO:0000313" key="3">
    <source>
        <dbReference type="Proteomes" id="UP001341281"/>
    </source>
</evidence>
<feature type="region of interest" description="Disordered" evidence="1">
    <location>
        <begin position="81"/>
        <end position="113"/>
    </location>
</feature>
<accession>A0AAQ3PS14</accession>
<protein>
    <submittedName>
        <fullName evidence="2">Uncharacterized protein</fullName>
    </submittedName>
</protein>
<keyword evidence="3" id="KW-1185">Reference proteome</keyword>
<feature type="region of interest" description="Disordered" evidence="1">
    <location>
        <begin position="1"/>
        <end position="35"/>
    </location>
</feature>
<reference evidence="2 3" key="1">
    <citation type="submission" date="2024-02" db="EMBL/GenBank/DDBJ databases">
        <title>High-quality chromosome-scale genome assembly of Pensacola bahiagrass (Paspalum notatum Flugge var. saurae).</title>
        <authorList>
            <person name="Vega J.M."/>
            <person name="Podio M."/>
            <person name="Orjuela J."/>
            <person name="Siena L.A."/>
            <person name="Pessino S.C."/>
            <person name="Combes M.C."/>
            <person name="Mariac C."/>
            <person name="Albertini E."/>
            <person name="Pupilli F."/>
            <person name="Ortiz J.P.A."/>
            <person name="Leblanc O."/>
        </authorList>
    </citation>
    <scope>NUCLEOTIDE SEQUENCE [LARGE SCALE GENOMIC DNA]</scope>
    <source>
        <strain evidence="2">R1</strain>
        <tissue evidence="2">Leaf</tissue>
    </source>
</reference>
<dbReference type="Proteomes" id="UP001341281">
    <property type="component" value="Chromosome 01"/>
</dbReference>
<evidence type="ECO:0000256" key="1">
    <source>
        <dbReference type="SAM" id="MobiDB-lite"/>
    </source>
</evidence>
<feature type="compositionally biased region" description="Low complexity" evidence="1">
    <location>
        <begin position="1"/>
        <end position="31"/>
    </location>
</feature>
<dbReference type="EMBL" id="CP144745">
    <property type="protein sequence ID" value="WVZ51862.1"/>
    <property type="molecule type" value="Genomic_DNA"/>
</dbReference>
<dbReference type="AlphaFoldDB" id="A0AAQ3PS14"/>
<proteinExistence type="predicted"/>
<gene>
    <name evidence="2" type="ORF">U9M48_002965</name>
</gene>
<organism evidence="2 3">
    <name type="scientific">Paspalum notatum var. saurae</name>
    <dbReference type="NCBI Taxonomy" id="547442"/>
    <lineage>
        <taxon>Eukaryota</taxon>
        <taxon>Viridiplantae</taxon>
        <taxon>Streptophyta</taxon>
        <taxon>Embryophyta</taxon>
        <taxon>Tracheophyta</taxon>
        <taxon>Spermatophyta</taxon>
        <taxon>Magnoliopsida</taxon>
        <taxon>Liliopsida</taxon>
        <taxon>Poales</taxon>
        <taxon>Poaceae</taxon>
        <taxon>PACMAD clade</taxon>
        <taxon>Panicoideae</taxon>
        <taxon>Andropogonodae</taxon>
        <taxon>Paspaleae</taxon>
        <taxon>Paspalinae</taxon>
        <taxon>Paspalum</taxon>
    </lineage>
</organism>
<name>A0AAQ3PS14_PASNO</name>
<sequence length="113" mass="11970">MLLGSSVAGSSRLSSSGMEAASAPAAVAAAGEADDEEPNSLWLWSGCGSERHGVSGVRAALCRPRCRPCVRVGLRRRPWKRAQGEGAAWGGQPVVDRGDEQGYFRPPSQKMME</sequence>
<evidence type="ECO:0000313" key="2">
    <source>
        <dbReference type="EMBL" id="WVZ51862.1"/>
    </source>
</evidence>